<dbReference type="Pfam" id="PF07264">
    <property type="entry name" value="EI24"/>
    <property type="match status" value="1"/>
</dbReference>
<evidence type="ECO:0000256" key="2">
    <source>
        <dbReference type="ARBA" id="ARBA00022692"/>
    </source>
</evidence>
<organism evidence="6">
    <name type="scientific">marine metagenome</name>
    <dbReference type="NCBI Taxonomy" id="408172"/>
    <lineage>
        <taxon>unclassified sequences</taxon>
        <taxon>metagenomes</taxon>
        <taxon>ecological metagenomes</taxon>
    </lineage>
</organism>
<evidence type="ECO:0000256" key="1">
    <source>
        <dbReference type="ARBA" id="ARBA00004141"/>
    </source>
</evidence>
<evidence type="ECO:0000313" key="6">
    <source>
        <dbReference type="EMBL" id="SVC08079.1"/>
    </source>
</evidence>
<comment type="subcellular location">
    <subcellularLocation>
        <location evidence="1">Membrane</location>
        <topology evidence="1">Multi-pass membrane protein</topology>
    </subcellularLocation>
</comment>
<keyword evidence="4 5" id="KW-0472">Membrane</keyword>
<evidence type="ECO:0008006" key="7">
    <source>
        <dbReference type="Google" id="ProtNLM"/>
    </source>
</evidence>
<feature type="transmembrane region" description="Helical" evidence="5">
    <location>
        <begin position="35"/>
        <end position="68"/>
    </location>
</feature>
<evidence type="ECO:0000256" key="4">
    <source>
        <dbReference type="ARBA" id="ARBA00023136"/>
    </source>
</evidence>
<gene>
    <name evidence="6" type="ORF">METZ01_LOCUS260933</name>
</gene>
<dbReference type="InterPro" id="IPR059112">
    <property type="entry name" value="CysZ/EI24"/>
</dbReference>
<dbReference type="EMBL" id="UINC01072441">
    <property type="protein sequence ID" value="SVC08079.1"/>
    <property type="molecule type" value="Genomic_DNA"/>
</dbReference>
<evidence type="ECO:0000256" key="5">
    <source>
        <dbReference type="SAM" id="Phobius"/>
    </source>
</evidence>
<reference evidence="6" key="1">
    <citation type="submission" date="2018-05" db="EMBL/GenBank/DDBJ databases">
        <authorList>
            <person name="Lanie J.A."/>
            <person name="Ng W.-L."/>
            <person name="Kazmierczak K.M."/>
            <person name="Andrzejewski T.M."/>
            <person name="Davidsen T.M."/>
            <person name="Wayne K.J."/>
            <person name="Tettelin H."/>
            <person name="Glass J.I."/>
            <person name="Rusch D."/>
            <person name="Podicherti R."/>
            <person name="Tsui H.-C.T."/>
            <person name="Winkler M.E."/>
        </authorList>
    </citation>
    <scope>NUCLEOTIDE SEQUENCE</scope>
</reference>
<protein>
    <recommendedName>
        <fullName evidence="7">Sulfate transporter CysZ</fullName>
    </recommendedName>
</protein>
<dbReference type="AlphaFoldDB" id="A0A382J8Y1"/>
<sequence length="79" mass="8812">VNGVLLGREFFEIVAPRRMDFAAVRQLRRKHRSKLFVSGVVIALLFSVPLINLIAPVLATVFMVHIFHGLPDSGGKRSE</sequence>
<proteinExistence type="predicted"/>
<evidence type="ECO:0000256" key="3">
    <source>
        <dbReference type="ARBA" id="ARBA00022989"/>
    </source>
</evidence>
<keyword evidence="2 5" id="KW-0812">Transmembrane</keyword>
<name>A0A382J8Y1_9ZZZZ</name>
<keyword evidence="3 5" id="KW-1133">Transmembrane helix</keyword>
<accession>A0A382J8Y1</accession>
<feature type="non-terminal residue" evidence="6">
    <location>
        <position position="1"/>
    </location>
</feature>